<sequence>MRSGLSRSGKSCRLRWMNYLKPNIKRGNFTTEEEKTILHYHSILGNKWSAIATKLPGRTDNEIKNHWHTHIKKQSRHKKQKTESPQPETKPADLETSNHYVENSMESLDHFLSSISDDHITSSCIFDTSSRSESMVEFGIGYNVSSPGTIEDVEGFWQQLCCNNGDFDFDLPNLLEYS</sequence>
<accession>A0ACB9DGY2</accession>
<reference evidence="2" key="1">
    <citation type="journal article" date="2022" name="Mol. Ecol. Resour.">
        <title>The genomes of chicory, endive, great burdock and yacon provide insights into Asteraceae palaeo-polyploidization history and plant inulin production.</title>
        <authorList>
            <person name="Fan W."/>
            <person name="Wang S."/>
            <person name="Wang H."/>
            <person name="Wang A."/>
            <person name="Jiang F."/>
            <person name="Liu H."/>
            <person name="Zhao H."/>
            <person name="Xu D."/>
            <person name="Zhang Y."/>
        </authorList>
    </citation>
    <scope>NUCLEOTIDE SEQUENCE [LARGE SCALE GENOMIC DNA]</scope>
    <source>
        <strain evidence="2">cv. Niubang</strain>
    </source>
</reference>
<reference evidence="1 2" key="2">
    <citation type="journal article" date="2022" name="Mol. Ecol. Resour.">
        <title>The genomes of chicory, endive, great burdock and yacon provide insights into Asteraceae paleo-polyploidization history and plant inulin production.</title>
        <authorList>
            <person name="Fan W."/>
            <person name="Wang S."/>
            <person name="Wang H."/>
            <person name="Wang A."/>
            <person name="Jiang F."/>
            <person name="Liu H."/>
            <person name="Zhao H."/>
            <person name="Xu D."/>
            <person name="Zhang Y."/>
        </authorList>
    </citation>
    <scope>NUCLEOTIDE SEQUENCE [LARGE SCALE GENOMIC DNA]</scope>
    <source>
        <strain evidence="2">cv. Niubang</strain>
    </source>
</reference>
<evidence type="ECO:0000313" key="1">
    <source>
        <dbReference type="EMBL" id="KAI3745731.1"/>
    </source>
</evidence>
<organism evidence="1 2">
    <name type="scientific">Arctium lappa</name>
    <name type="common">Greater burdock</name>
    <name type="synonym">Lappa major</name>
    <dbReference type="NCBI Taxonomy" id="4217"/>
    <lineage>
        <taxon>Eukaryota</taxon>
        <taxon>Viridiplantae</taxon>
        <taxon>Streptophyta</taxon>
        <taxon>Embryophyta</taxon>
        <taxon>Tracheophyta</taxon>
        <taxon>Spermatophyta</taxon>
        <taxon>Magnoliopsida</taxon>
        <taxon>eudicotyledons</taxon>
        <taxon>Gunneridae</taxon>
        <taxon>Pentapetalae</taxon>
        <taxon>asterids</taxon>
        <taxon>campanulids</taxon>
        <taxon>Asterales</taxon>
        <taxon>Asteraceae</taxon>
        <taxon>Carduoideae</taxon>
        <taxon>Cardueae</taxon>
        <taxon>Arctiinae</taxon>
        <taxon>Arctium</taxon>
    </lineage>
</organism>
<name>A0ACB9DGY2_ARCLA</name>
<dbReference type="EMBL" id="CM042049">
    <property type="protein sequence ID" value="KAI3745731.1"/>
    <property type="molecule type" value="Genomic_DNA"/>
</dbReference>
<proteinExistence type="predicted"/>
<evidence type="ECO:0000313" key="2">
    <source>
        <dbReference type="Proteomes" id="UP001055879"/>
    </source>
</evidence>
<keyword evidence="2" id="KW-1185">Reference proteome</keyword>
<gene>
    <name evidence="1" type="ORF">L6452_08137</name>
</gene>
<comment type="caution">
    <text evidence="1">The sequence shown here is derived from an EMBL/GenBank/DDBJ whole genome shotgun (WGS) entry which is preliminary data.</text>
</comment>
<protein>
    <submittedName>
        <fullName evidence="1">Uncharacterized protein</fullName>
    </submittedName>
</protein>
<dbReference type="Proteomes" id="UP001055879">
    <property type="component" value="Linkage Group LG03"/>
</dbReference>